<dbReference type="InterPro" id="IPR013087">
    <property type="entry name" value="Znf_C2H2_type"/>
</dbReference>
<evidence type="ECO:0000256" key="4">
    <source>
        <dbReference type="ARBA" id="ARBA00022771"/>
    </source>
</evidence>
<dbReference type="GO" id="GO:0008270">
    <property type="term" value="F:zinc ion binding"/>
    <property type="evidence" value="ECO:0007669"/>
    <property type="project" value="UniProtKB-KW"/>
</dbReference>
<dbReference type="PROSITE" id="PS50157">
    <property type="entry name" value="ZINC_FINGER_C2H2_2"/>
    <property type="match status" value="6"/>
</dbReference>
<feature type="domain" description="C2H2-type" evidence="8">
    <location>
        <begin position="7"/>
        <end position="34"/>
    </location>
</feature>
<name>A0A3B3HA59_ORYLA</name>
<dbReference type="Gene3D" id="3.30.160.60">
    <property type="entry name" value="Classic Zinc Finger"/>
    <property type="match status" value="6"/>
</dbReference>
<keyword evidence="3" id="KW-0677">Repeat</keyword>
<dbReference type="FunFam" id="3.30.160.60:FF:001872">
    <property type="entry name" value="Zinc finger protein"/>
    <property type="match status" value="1"/>
</dbReference>
<feature type="domain" description="C2H2-type" evidence="8">
    <location>
        <begin position="65"/>
        <end position="92"/>
    </location>
</feature>
<keyword evidence="5" id="KW-0862">Zinc</keyword>
<dbReference type="FunFam" id="3.30.160.60:FF:000110">
    <property type="entry name" value="Zinc finger protein-like"/>
    <property type="match status" value="1"/>
</dbReference>
<feature type="domain" description="C2H2-type" evidence="8">
    <location>
        <begin position="149"/>
        <end position="172"/>
    </location>
</feature>
<dbReference type="Pfam" id="PF00096">
    <property type="entry name" value="zf-C2H2"/>
    <property type="match status" value="4"/>
</dbReference>
<dbReference type="FunFam" id="3.30.160.60:FF:001017">
    <property type="entry name" value="Zinc finger protein 236 variant"/>
    <property type="match status" value="1"/>
</dbReference>
<dbReference type="InterPro" id="IPR036236">
    <property type="entry name" value="Znf_C2H2_sf"/>
</dbReference>
<evidence type="ECO:0000313" key="10">
    <source>
        <dbReference type="Proteomes" id="UP000001038"/>
    </source>
</evidence>
<dbReference type="Ensembl" id="ENSORLT00000026925.1">
    <property type="protein sequence ID" value="ENSORLP00000028113.1"/>
    <property type="gene ID" value="ENSORLG00000029270.1"/>
</dbReference>
<keyword evidence="4 7" id="KW-0863">Zinc-finger</keyword>
<organism evidence="9 10">
    <name type="scientific">Oryzias latipes</name>
    <name type="common">Japanese rice fish</name>
    <name type="synonym">Japanese killifish</name>
    <dbReference type="NCBI Taxonomy" id="8090"/>
    <lineage>
        <taxon>Eukaryota</taxon>
        <taxon>Metazoa</taxon>
        <taxon>Chordata</taxon>
        <taxon>Craniata</taxon>
        <taxon>Vertebrata</taxon>
        <taxon>Euteleostomi</taxon>
        <taxon>Actinopterygii</taxon>
        <taxon>Neopterygii</taxon>
        <taxon>Teleostei</taxon>
        <taxon>Neoteleostei</taxon>
        <taxon>Acanthomorphata</taxon>
        <taxon>Ovalentaria</taxon>
        <taxon>Atherinomorphae</taxon>
        <taxon>Beloniformes</taxon>
        <taxon>Adrianichthyidae</taxon>
        <taxon>Oryziinae</taxon>
        <taxon>Oryzias</taxon>
    </lineage>
</organism>
<dbReference type="FunFam" id="3.30.160.60:FF:000264">
    <property type="entry name" value="Zinc finger protein 236"/>
    <property type="match status" value="1"/>
</dbReference>
<evidence type="ECO:0000259" key="8">
    <source>
        <dbReference type="PROSITE" id="PS50157"/>
    </source>
</evidence>
<dbReference type="PANTHER" id="PTHR23226">
    <property type="entry name" value="ZINC FINGER AND SCAN DOMAIN-CONTAINING"/>
    <property type="match status" value="1"/>
</dbReference>
<keyword evidence="2" id="KW-0479">Metal-binding</keyword>
<evidence type="ECO:0000256" key="6">
    <source>
        <dbReference type="ARBA" id="ARBA00023242"/>
    </source>
</evidence>
<evidence type="ECO:0000313" key="9">
    <source>
        <dbReference type="Ensembl" id="ENSORLP00000028113.1"/>
    </source>
</evidence>
<proteinExistence type="predicted"/>
<dbReference type="SMART" id="SM00355">
    <property type="entry name" value="ZnF_C2H2"/>
    <property type="match status" value="6"/>
</dbReference>
<dbReference type="PROSITE" id="PS00028">
    <property type="entry name" value="ZINC_FINGER_C2H2_1"/>
    <property type="match status" value="5"/>
</dbReference>
<dbReference type="AlphaFoldDB" id="A0A3B3HA59"/>
<evidence type="ECO:0000256" key="5">
    <source>
        <dbReference type="ARBA" id="ARBA00022833"/>
    </source>
</evidence>
<feature type="domain" description="C2H2-type" evidence="8">
    <location>
        <begin position="35"/>
        <end position="64"/>
    </location>
</feature>
<dbReference type="Proteomes" id="UP000001038">
    <property type="component" value="Chromosome 16"/>
</dbReference>
<evidence type="ECO:0000256" key="1">
    <source>
        <dbReference type="ARBA" id="ARBA00004123"/>
    </source>
</evidence>
<evidence type="ECO:0000256" key="7">
    <source>
        <dbReference type="PROSITE-ProRule" id="PRU00042"/>
    </source>
</evidence>
<feature type="domain" description="C2H2-type" evidence="8">
    <location>
        <begin position="121"/>
        <end position="148"/>
    </location>
</feature>
<keyword evidence="6" id="KW-0539">Nucleus</keyword>
<reference evidence="9" key="3">
    <citation type="submission" date="2025-09" db="UniProtKB">
        <authorList>
            <consortium name="Ensembl"/>
        </authorList>
    </citation>
    <scope>IDENTIFICATION</scope>
    <source>
        <strain evidence="9">Hd-rR</strain>
    </source>
</reference>
<keyword evidence="10" id="KW-1185">Reference proteome</keyword>
<accession>A0A3B3HA59</accession>
<dbReference type="GeneTree" id="ENSGT00940000156787"/>
<sequence length="303" mass="33426">QKSERPYKCSHCGKAFNQKVVLQTHMVRHTGEKPHLCIFCPASFSQKGNLDLVRHIRIHTHEKPFKCKQCFRAFAVKSTLTAHMKTHTGIKAFECQCCLKCFSTSGSMKVHMRSHTGERPYKCVQCSRGFASSGVLKAHIRTHSGLKAYKCLMCDTTFTTSGSLRRHMTTHSLGPDLAATLMLCLKCVSKSRFSVTREDPLGAGAVAHDIAVEMDPEPLQQPVATTAEQQGMLGLTQAEVVNGGQQVSLEAPLTDQTLVQGEGEASMENGEKCTAFSNKCKACPSSNLWGFKRKKPVLFHNTH</sequence>
<evidence type="ECO:0000256" key="3">
    <source>
        <dbReference type="ARBA" id="ARBA00022737"/>
    </source>
</evidence>
<dbReference type="SUPFAM" id="SSF57667">
    <property type="entry name" value="beta-beta-alpha zinc fingers"/>
    <property type="match status" value="4"/>
</dbReference>
<reference evidence="9 10" key="1">
    <citation type="journal article" date="2007" name="Nature">
        <title>The medaka draft genome and insights into vertebrate genome evolution.</title>
        <authorList>
            <person name="Kasahara M."/>
            <person name="Naruse K."/>
            <person name="Sasaki S."/>
            <person name="Nakatani Y."/>
            <person name="Qu W."/>
            <person name="Ahsan B."/>
            <person name="Yamada T."/>
            <person name="Nagayasu Y."/>
            <person name="Doi K."/>
            <person name="Kasai Y."/>
            <person name="Jindo T."/>
            <person name="Kobayashi D."/>
            <person name="Shimada A."/>
            <person name="Toyoda A."/>
            <person name="Kuroki Y."/>
            <person name="Fujiyama A."/>
            <person name="Sasaki T."/>
            <person name="Shimizu A."/>
            <person name="Asakawa S."/>
            <person name="Shimizu N."/>
            <person name="Hashimoto S."/>
            <person name="Yang J."/>
            <person name="Lee Y."/>
            <person name="Matsushima K."/>
            <person name="Sugano S."/>
            <person name="Sakaizumi M."/>
            <person name="Narita T."/>
            <person name="Ohishi K."/>
            <person name="Haga S."/>
            <person name="Ohta F."/>
            <person name="Nomoto H."/>
            <person name="Nogata K."/>
            <person name="Morishita T."/>
            <person name="Endo T."/>
            <person name="Shin-I T."/>
            <person name="Takeda H."/>
            <person name="Morishita S."/>
            <person name="Kohara Y."/>
        </authorList>
    </citation>
    <scope>NUCLEOTIDE SEQUENCE [LARGE SCALE GENOMIC DNA]</scope>
    <source>
        <strain evidence="9 10">Hd-rR</strain>
    </source>
</reference>
<dbReference type="GO" id="GO:0005634">
    <property type="term" value="C:nucleus"/>
    <property type="evidence" value="ECO:0007669"/>
    <property type="project" value="UniProtKB-SubCell"/>
</dbReference>
<feature type="domain" description="C2H2-type" evidence="8">
    <location>
        <begin position="93"/>
        <end position="120"/>
    </location>
</feature>
<dbReference type="Bgee" id="ENSORLG00000029270">
    <property type="expression patterns" value="Expressed in ovary and 15 other cell types or tissues"/>
</dbReference>
<dbReference type="PANTHER" id="PTHR23226:SF416">
    <property type="entry name" value="FI01424P"/>
    <property type="match status" value="1"/>
</dbReference>
<reference evidence="9" key="2">
    <citation type="submission" date="2025-08" db="UniProtKB">
        <authorList>
            <consortium name="Ensembl"/>
        </authorList>
    </citation>
    <scope>IDENTIFICATION</scope>
    <source>
        <strain evidence="9">Hd-rR</strain>
    </source>
</reference>
<protein>
    <recommendedName>
        <fullName evidence="8">C2H2-type domain-containing protein</fullName>
    </recommendedName>
</protein>
<dbReference type="FunFam" id="3.30.160.60:FF:000376">
    <property type="entry name" value="Zinc finger protein 236"/>
    <property type="match status" value="1"/>
</dbReference>
<evidence type="ECO:0000256" key="2">
    <source>
        <dbReference type="ARBA" id="ARBA00022723"/>
    </source>
</evidence>
<comment type="subcellular location">
    <subcellularLocation>
        <location evidence="1">Nucleus</location>
    </subcellularLocation>
</comment>
<dbReference type="FunFam" id="3.30.160.60:FF:000573">
    <property type="entry name" value="Putative zinc finger protein 236"/>
    <property type="match status" value="1"/>
</dbReference>